<dbReference type="InterPro" id="IPR002403">
    <property type="entry name" value="Cyt_P450_E_grp-IV"/>
</dbReference>
<feature type="binding site" description="axial binding residue" evidence="7">
    <location>
        <position position="448"/>
    </location>
    <ligand>
        <name>heme</name>
        <dbReference type="ChEBI" id="CHEBI:30413"/>
    </ligand>
    <ligandPart>
        <name>Fe</name>
        <dbReference type="ChEBI" id="CHEBI:18248"/>
    </ligandPart>
</feature>
<evidence type="ECO:0000256" key="7">
    <source>
        <dbReference type="PIRSR" id="PIRSR602403-1"/>
    </source>
</evidence>
<evidence type="ECO:0000256" key="2">
    <source>
        <dbReference type="ARBA" id="ARBA00010617"/>
    </source>
</evidence>
<dbReference type="GO" id="GO:0005506">
    <property type="term" value="F:iron ion binding"/>
    <property type="evidence" value="ECO:0007669"/>
    <property type="project" value="InterPro"/>
</dbReference>
<gene>
    <name evidence="9" type="ORF">D9611_001051</name>
</gene>
<proteinExistence type="inferred from homology"/>
<keyword evidence="7 8" id="KW-0349">Heme</keyword>
<comment type="cofactor">
    <cofactor evidence="1 7">
        <name>heme</name>
        <dbReference type="ChEBI" id="CHEBI:30413"/>
    </cofactor>
</comment>
<evidence type="ECO:0000256" key="1">
    <source>
        <dbReference type="ARBA" id="ARBA00001971"/>
    </source>
</evidence>
<comment type="caution">
    <text evidence="9">The sequence shown here is derived from an EMBL/GenBank/DDBJ whole genome shotgun (WGS) entry which is preliminary data.</text>
</comment>
<dbReference type="PROSITE" id="PS00086">
    <property type="entry name" value="CYTOCHROME_P450"/>
    <property type="match status" value="1"/>
</dbReference>
<accession>A0A8H5BNK1</accession>
<dbReference type="GO" id="GO:0016705">
    <property type="term" value="F:oxidoreductase activity, acting on paired donors, with incorporation or reduction of molecular oxygen"/>
    <property type="evidence" value="ECO:0007669"/>
    <property type="project" value="InterPro"/>
</dbReference>
<organism evidence="9 10">
    <name type="scientific">Ephemerocybe angulata</name>
    <dbReference type="NCBI Taxonomy" id="980116"/>
    <lineage>
        <taxon>Eukaryota</taxon>
        <taxon>Fungi</taxon>
        <taxon>Dikarya</taxon>
        <taxon>Basidiomycota</taxon>
        <taxon>Agaricomycotina</taxon>
        <taxon>Agaricomycetes</taxon>
        <taxon>Agaricomycetidae</taxon>
        <taxon>Agaricales</taxon>
        <taxon>Agaricineae</taxon>
        <taxon>Psathyrellaceae</taxon>
        <taxon>Ephemerocybe</taxon>
    </lineage>
</organism>
<keyword evidence="10" id="KW-1185">Reference proteome</keyword>
<evidence type="ECO:0000256" key="6">
    <source>
        <dbReference type="ARBA" id="ARBA00023033"/>
    </source>
</evidence>
<dbReference type="CDD" id="cd11041">
    <property type="entry name" value="CYP503A1-like"/>
    <property type="match status" value="1"/>
</dbReference>
<evidence type="ECO:0000256" key="5">
    <source>
        <dbReference type="ARBA" id="ARBA00023004"/>
    </source>
</evidence>
<dbReference type="OrthoDB" id="1844152at2759"/>
<keyword evidence="6 8" id="KW-0503">Monooxygenase</keyword>
<dbReference type="AlphaFoldDB" id="A0A8H5BNK1"/>
<dbReference type="EMBL" id="JAACJK010000163">
    <property type="protein sequence ID" value="KAF5326520.1"/>
    <property type="molecule type" value="Genomic_DNA"/>
</dbReference>
<name>A0A8H5BNK1_9AGAR</name>
<dbReference type="PANTHER" id="PTHR46206:SF1">
    <property type="entry name" value="P450, PUTATIVE (EUROFUNG)-RELATED"/>
    <property type="match status" value="1"/>
</dbReference>
<dbReference type="InterPro" id="IPR017972">
    <property type="entry name" value="Cyt_P450_CS"/>
</dbReference>
<dbReference type="PRINTS" id="PR00465">
    <property type="entry name" value="EP450IV"/>
</dbReference>
<sequence>MATWIELLASAVIAFTLFQWLSFHRTRSKLGHIPTLGSDWFILSYFDAWKFIFKAHNMIPTGYAKYNKSIFKMPTLTTSSRWLVVVSDLEMIEDMRKAPSDVLSFRGASLDLLQSESLLKDHIRTPPFHVPVVRTPLTRGFSSQFGEVSDEIKASCNQWLDAGDDWKAFVLHKSLVHVVCRTSNRFFLGLPLCRNTEYLKIQENWTLHVMLSANLLNVTPNILKPIVSAMLLPVHSAIKKVEKILAPVIQQRLDKLKLHGQDWEGRPNDMITWLIDAAPPENRNIKDISMKVTLLNFAAIHTTSLTSTNILFDLAARQEYIAPLRAEIEEAIASHGWSKDAMNRMRKLDSFMKESSRLSGFSGISMRRKVMKDFVFTNGTVVPAGVTVAVASGEIQIDPEYYEDPRTFKGFRFSDMRENGSDELDPLRHQMISLDPTYMLFGFGRHACPGRFFAVNEVKALLAYIILNYDIKLPGDSTVPPDGFWFGGNRAPSSSGEVLLRKRRID</sequence>
<protein>
    <recommendedName>
        <fullName evidence="11">Cytochrome P450</fullName>
    </recommendedName>
</protein>
<keyword evidence="5 7" id="KW-0408">Iron</keyword>
<evidence type="ECO:0000313" key="10">
    <source>
        <dbReference type="Proteomes" id="UP000541558"/>
    </source>
</evidence>
<evidence type="ECO:0000256" key="8">
    <source>
        <dbReference type="RuleBase" id="RU000461"/>
    </source>
</evidence>
<keyword evidence="4 8" id="KW-0560">Oxidoreductase</keyword>
<evidence type="ECO:0008006" key="11">
    <source>
        <dbReference type="Google" id="ProtNLM"/>
    </source>
</evidence>
<dbReference type="GO" id="GO:0020037">
    <property type="term" value="F:heme binding"/>
    <property type="evidence" value="ECO:0007669"/>
    <property type="project" value="InterPro"/>
</dbReference>
<dbReference type="InterPro" id="IPR001128">
    <property type="entry name" value="Cyt_P450"/>
</dbReference>
<evidence type="ECO:0000256" key="4">
    <source>
        <dbReference type="ARBA" id="ARBA00023002"/>
    </source>
</evidence>
<evidence type="ECO:0000256" key="3">
    <source>
        <dbReference type="ARBA" id="ARBA00022723"/>
    </source>
</evidence>
<dbReference type="Gene3D" id="1.10.630.10">
    <property type="entry name" value="Cytochrome P450"/>
    <property type="match status" value="1"/>
</dbReference>
<dbReference type="Pfam" id="PF00067">
    <property type="entry name" value="p450"/>
    <property type="match status" value="1"/>
</dbReference>
<dbReference type="SUPFAM" id="SSF48264">
    <property type="entry name" value="Cytochrome P450"/>
    <property type="match status" value="1"/>
</dbReference>
<dbReference type="InterPro" id="IPR036396">
    <property type="entry name" value="Cyt_P450_sf"/>
</dbReference>
<evidence type="ECO:0000313" key="9">
    <source>
        <dbReference type="EMBL" id="KAF5326520.1"/>
    </source>
</evidence>
<reference evidence="9 10" key="1">
    <citation type="journal article" date="2020" name="ISME J.">
        <title>Uncovering the hidden diversity of litter-decomposition mechanisms in mushroom-forming fungi.</title>
        <authorList>
            <person name="Floudas D."/>
            <person name="Bentzer J."/>
            <person name="Ahren D."/>
            <person name="Johansson T."/>
            <person name="Persson P."/>
            <person name="Tunlid A."/>
        </authorList>
    </citation>
    <scope>NUCLEOTIDE SEQUENCE [LARGE SCALE GENOMIC DNA]</scope>
    <source>
        <strain evidence="9 10">CBS 175.51</strain>
    </source>
</reference>
<comment type="similarity">
    <text evidence="2 8">Belongs to the cytochrome P450 family.</text>
</comment>
<dbReference type="Proteomes" id="UP000541558">
    <property type="component" value="Unassembled WGS sequence"/>
</dbReference>
<dbReference type="PANTHER" id="PTHR46206">
    <property type="entry name" value="CYTOCHROME P450"/>
    <property type="match status" value="1"/>
</dbReference>
<keyword evidence="3 7" id="KW-0479">Metal-binding</keyword>
<dbReference type="GO" id="GO:0004497">
    <property type="term" value="F:monooxygenase activity"/>
    <property type="evidence" value="ECO:0007669"/>
    <property type="project" value="UniProtKB-KW"/>
</dbReference>